<dbReference type="Gene3D" id="1.10.10.60">
    <property type="entry name" value="Homeodomain-like"/>
    <property type="match status" value="1"/>
</dbReference>
<dbReference type="InterPro" id="IPR046532">
    <property type="entry name" value="DUF6597"/>
</dbReference>
<dbReference type="PANTHER" id="PTHR46796">
    <property type="entry name" value="HTH-TYPE TRANSCRIPTIONAL ACTIVATOR RHAS-RELATED"/>
    <property type="match status" value="1"/>
</dbReference>
<protein>
    <submittedName>
        <fullName evidence="5">Helix-turn-helix domain-containing protein</fullName>
    </submittedName>
</protein>
<dbReference type="InterPro" id="IPR018060">
    <property type="entry name" value="HTH_AraC"/>
</dbReference>
<proteinExistence type="predicted"/>
<sequence>MNARTETPLLAMRAGIYSEQPATGELDKLFRCSWSHTLPGDFQGRMIVVPDGCSDLIFAGGRLMIVGPDRTAAFPAVAAGETILGLRFRPGAALRWLDVPLNELVGKAIPLWDLNRDTQEIEEQLANESSLAGRRALLHAWALRKSVATADPRSDMEALFNGLSNGTLHDVSAQATFGERTLRRQSRDHFGYGPKMLQRILRFQRFLRLTRTSSSQSLAILALEAGYADQAHMTRDVKEFTTLTPQDIRRQLA</sequence>
<dbReference type="Pfam" id="PF12833">
    <property type="entry name" value="HTH_18"/>
    <property type="match status" value="1"/>
</dbReference>
<reference evidence="5 6" key="1">
    <citation type="submission" date="2024-05" db="EMBL/GenBank/DDBJ databases">
        <title>Neorhizobium sp. Rsf11, a plant growth promoting and heavy metal resistant PAH-degrader.</title>
        <authorList>
            <person name="Golubev S.N."/>
            <person name="Muratova A.Y."/>
            <person name="Markelova M.I."/>
        </authorList>
    </citation>
    <scope>NUCLEOTIDE SEQUENCE [LARGE SCALE GENOMIC DNA]</scope>
    <source>
        <strain evidence="5 6">Rsf11</strain>
    </source>
</reference>
<keyword evidence="6" id="KW-1185">Reference proteome</keyword>
<dbReference type="InterPro" id="IPR050204">
    <property type="entry name" value="AraC_XylS_family_regulators"/>
</dbReference>
<gene>
    <name evidence="5" type="ORF">ABK249_12525</name>
</gene>
<dbReference type="PROSITE" id="PS01124">
    <property type="entry name" value="HTH_ARAC_FAMILY_2"/>
    <property type="match status" value="1"/>
</dbReference>
<keyword evidence="3" id="KW-0804">Transcription</keyword>
<evidence type="ECO:0000256" key="2">
    <source>
        <dbReference type="ARBA" id="ARBA00023125"/>
    </source>
</evidence>
<dbReference type="Pfam" id="PF20240">
    <property type="entry name" value="DUF6597"/>
    <property type="match status" value="1"/>
</dbReference>
<evidence type="ECO:0000259" key="4">
    <source>
        <dbReference type="PROSITE" id="PS01124"/>
    </source>
</evidence>
<dbReference type="EMBL" id="JBEAAL010000007">
    <property type="protein sequence ID" value="MEQ1405760.1"/>
    <property type="molecule type" value="Genomic_DNA"/>
</dbReference>
<evidence type="ECO:0000256" key="1">
    <source>
        <dbReference type="ARBA" id="ARBA00023015"/>
    </source>
</evidence>
<organism evidence="5 6">
    <name type="scientific">Neorhizobium phenanthreniclasticum</name>
    <dbReference type="NCBI Taxonomy" id="3157917"/>
    <lineage>
        <taxon>Bacteria</taxon>
        <taxon>Pseudomonadati</taxon>
        <taxon>Pseudomonadota</taxon>
        <taxon>Alphaproteobacteria</taxon>
        <taxon>Hyphomicrobiales</taxon>
        <taxon>Rhizobiaceae</taxon>
        <taxon>Rhizobium/Agrobacterium group</taxon>
        <taxon>Neorhizobium</taxon>
    </lineage>
</organism>
<dbReference type="RefSeq" id="WP_348863053.1">
    <property type="nucleotide sequence ID" value="NZ_JBEAAL010000007.1"/>
</dbReference>
<keyword evidence="1" id="KW-0805">Transcription regulation</keyword>
<feature type="domain" description="HTH araC/xylS-type" evidence="4">
    <location>
        <begin position="167"/>
        <end position="251"/>
    </location>
</feature>
<evidence type="ECO:0000313" key="6">
    <source>
        <dbReference type="Proteomes" id="UP001496627"/>
    </source>
</evidence>
<dbReference type="SMART" id="SM00342">
    <property type="entry name" value="HTH_ARAC"/>
    <property type="match status" value="1"/>
</dbReference>
<dbReference type="PANTHER" id="PTHR46796:SF15">
    <property type="entry name" value="BLL1074 PROTEIN"/>
    <property type="match status" value="1"/>
</dbReference>
<keyword evidence="2" id="KW-0238">DNA-binding</keyword>
<evidence type="ECO:0000313" key="5">
    <source>
        <dbReference type="EMBL" id="MEQ1405760.1"/>
    </source>
</evidence>
<accession>A0ABV0M1P3</accession>
<name>A0ABV0M1P3_9HYPH</name>
<evidence type="ECO:0000256" key="3">
    <source>
        <dbReference type="ARBA" id="ARBA00023163"/>
    </source>
</evidence>
<comment type="caution">
    <text evidence="5">The sequence shown here is derived from an EMBL/GenBank/DDBJ whole genome shotgun (WGS) entry which is preliminary data.</text>
</comment>
<dbReference type="Proteomes" id="UP001496627">
    <property type="component" value="Unassembled WGS sequence"/>
</dbReference>